<evidence type="ECO:0000256" key="1">
    <source>
        <dbReference type="ARBA" id="ARBA00022475"/>
    </source>
</evidence>
<accession>A0A498H2H7</accession>
<feature type="compositionally biased region" description="Low complexity" evidence="9">
    <location>
        <begin position="32"/>
        <end position="52"/>
    </location>
</feature>
<dbReference type="InterPro" id="IPR027417">
    <property type="entry name" value="P-loop_NTPase"/>
</dbReference>
<comment type="function">
    <text evidence="8">Involved in targeting and insertion of nascent membrane proteins into the cytoplasmic membrane. Acts as a receptor for the complex formed by the signal recognition particle (SRP) and the ribosome-nascent chain (RNC).</text>
</comment>
<reference evidence="11 12" key="1">
    <citation type="journal article" date="2015" name="Int. J. Syst. Evol. Microbiol.">
        <title>Methanoculleus taiwanensis sp. nov., a methanogen isolated from deep marine sediment at the deformation front area near Taiwan.</title>
        <authorList>
            <person name="Weng C.Y."/>
            <person name="Chen S.C."/>
            <person name="Lai M.C."/>
            <person name="Wu S.Y."/>
            <person name="Lin S."/>
            <person name="Yang T.F."/>
            <person name="Chen P.C."/>
        </authorList>
    </citation>
    <scope>NUCLEOTIDE SEQUENCE [LARGE SCALE GENOMIC DNA]</scope>
    <source>
        <strain evidence="11 12">CYW4</strain>
    </source>
</reference>
<dbReference type="Pfam" id="PF00448">
    <property type="entry name" value="SRP54"/>
    <property type="match status" value="1"/>
</dbReference>
<dbReference type="RefSeq" id="WP_128693046.1">
    <property type="nucleotide sequence ID" value="NZ_LHQS01000001.1"/>
</dbReference>
<keyword evidence="7 8" id="KW-0675">Receptor</keyword>
<dbReference type="GO" id="GO:0003924">
    <property type="term" value="F:GTPase activity"/>
    <property type="evidence" value="ECO:0007669"/>
    <property type="project" value="UniProtKB-UniRule"/>
</dbReference>
<dbReference type="PANTHER" id="PTHR43134">
    <property type="entry name" value="SIGNAL RECOGNITION PARTICLE RECEPTOR SUBUNIT ALPHA"/>
    <property type="match status" value="1"/>
</dbReference>
<comment type="subunit">
    <text evidence="8">Part of the signal recognition particle protein translocation system, which is composed of SRP and FtsY.</text>
</comment>
<dbReference type="Pfam" id="PF02881">
    <property type="entry name" value="SRP54_N"/>
    <property type="match status" value="1"/>
</dbReference>
<dbReference type="InterPro" id="IPR004390">
    <property type="entry name" value="SR_rcpt_FtsY"/>
</dbReference>
<dbReference type="GO" id="GO:0005886">
    <property type="term" value="C:plasma membrane"/>
    <property type="evidence" value="ECO:0007669"/>
    <property type="project" value="UniProtKB-SubCell"/>
</dbReference>
<name>A0A498H2H7_9EURY</name>
<dbReference type="InterPro" id="IPR013822">
    <property type="entry name" value="Signal_recog_particl_SRP54_hlx"/>
</dbReference>
<evidence type="ECO:0000256" key="7">
    <source>
        <dbReference type="ARBA" id="ARBA00023170"/>
    </source>
</evidence>
<protein>
    <recommendedName>
        <fullName evidence="8">Signal recognition particle receptor FtsY</fullName>
        <shortName evidence="8">SRP receptor</shortName>
        <ecNumber evidence="8">3.6.5.4</ecNumber>
    </recommendedName>
</protein>
<dbReference type="InterPro" id="IPR003593">
    <property type="entry name" value="AAA+_ATPase"/>
</dbReference>
<keyword evidence="12" id="KW-1185">Reference proteome</keyword>
<dbReference type="SMART" id="SM00382">
    <property type="entry name" value="AAA"/>
    <property type="match status" value="1"/>
</dbReference>
<dbReference type="SUPFAM" id="SSF52540">
    <property type="entry name" value="P-loop containing nucleoside triphosphate hydrolases"/>
    <property type="match status" value="1"/>
</dbReference>
<dbReference type="PROSITE" id="PS00300">
    <property type="entry name" value="SRP54"/>
    <property type="match status" value="1"/>
</dbReference>
<dbReference type="SMART" id="SM00962">
    <property type="entry name" value="SRP54"/>
    <property type="match status" value="1"/>
</dbReference>
<dbReference type="SUPFAM" id="SSF47364">
    <property type="entry name" value="Domain of the SRP/SRP receptor G-proteins"/>
    <property type="match status" value="1"/>
</dbReference>
<dbReference type="GO" id="GO:0005047">
    <property type="term" value="F:signal recognition particle binding"/>
    <property type="evidence" value="ECO:0007669"/>
    <property type="project" value="TreeGrafter"/>
</dbReference>
<keyword evidence="11" id="KW-0131">Cell cycle</keyword>
<dbReference type="FunFam" id="3.40.50.300:FF:000566">
    <property type="entry name" value="Signal recognition particle receptor subunit alpha"/>
    <property type="match status" value="1"/>
</dbReference>
<dbReference type="GO" id="GO:0005525">
    <property type="term" value="F:GTP binding"/>
    <property type="evidence" value="ECO:0007669"/>
    <property type="project" value="UniProtKB-UniRule"/>
</dbReference>
<sequence>MFDSLKAKLKGIRNKFGSSIEEAAGSVPPEPAVEQQAAAVPAIPAPAESESVQKPLSTEKPAPSPLPAAKEAKIAPAPPREERDKPSFFNKFKVLVTERELLLKEKDIAEPLFELEMVLLENDVALPVTDEIISRMKEELVGKHRKIGSSVDDLVLATLRSALCGVLGEGLDLCDYIRQHDRPVKILFTGVNGTGKTTTVAKVGHYLTKNGFSVVIGAGDTYRAGAIEQIRTHADRLGIKVIQHQQGADPSAVLFDAVQYAKAHDIDVVLADTAGRFHNRANLMNQLEKIRRVMKPDLVIYVDEAVAGNDAVIRADEFNKTVGTDAVVLTKADMDPKGGAAISVAHTVGKPIVFLGTGQGYDDIMPFAPREVVEVLLGGEA</sequence>
<dbReference type="Gene3D" id="3.40.50.300">
    <property type="entry name" value="P-loop containing nucleotide triphosphate hydrolases"/>
    <property type="match status" value="1"/>
</dbReference>
<feature type="binding site" evidence="8">
    <location>
        <begin position="330"/>
        <end position="333"/>
    </location>
    <ligand>
        <name>GTP</name>
        <dbReference type="ChEBI" id="CHEBI:37565"/>
    </ligand>
</feature>
<keyword evidence="4 8" id="KW-0378">Hydrolase</keyword>
<dbReference type="SMART" id="SM00963">
    <property type="entry name" value="SRP54_N"/>
    <property type="match status" value="1"/>
</dbReference>
<dbReference type="GO" id="GO:0006614">
    <property type="term" value="P:SRP-dependent cotranslational protein targeting to membrane"/>
    <property type="evidence" value="ECO:0007669"/>
    <property type="project" value="InterPro"/>
</dbReference>
<dbReference type="EC" id="3.6.5.4" evidence="8"/>
<dbReference type="PANTHER" id="PTHR43134:SF1">
    <property type="entry name" value="SIGNAL RECOGNITION PARTICLE RECEPTOR SUBUNIT ALPHA"/>
    <property type="match status" value="1"/>
</dbReference>
<dbReference type="NCBIfam" id="TIGR00064">
    <property type="entry name" value="ftsY"/>
    <property type="match status" value="1"/>
</dbReference>
<gene>
    <name evidence="8" type="primary">ftsY</name>
    <name evidence="11" type="ORF">ABH15_03920</name>
</gene>
<evidence type="ECO:0000256" key="5">
    <source>
        <dbReference type="ARBA" id="ARBA00023134"/>
    </source>
</evidence>
<organism evidence="11 12">
    <name type="scientific">Methanoculleus taiwanensis</name>
    <dbReference type="NCBI Taxonomy" id="1550565"/>
    <lineage>
        <taxon>Archaea</taxon>
        <taxon>Methanobacteriati</taxon>
        <taxon>Methanobacteriota</taxon>
        <taxon>Stenosarchaea group</taxon>
        <taxon>Methanomicrobia</taxon>
        <taxon>Methanomicrobiales</taxon>
        <taxon>Methanomicrobiaceae</taxon>
        <taxon>Methanoculleus</taxon>
    </lineage>
</organism>
<comment type="caution">
    <text evidence="11">The sequence shown here is derived from an EMBL/GenBank/DDBJ whole genome shotgun (WGS) entry which is preliminary data.</text>
</comment>
<dbReference type="GO" id="GO:0005737">
    <property type="term" value="C:cytoplasm"/>
    <property type="evidence" value="ECO:0007669"/>
    <property type="project" value="UniProtKB-SubCell"/>
</dbReference>
<evidence type="ECO:0000256" key="9">
    <source>
        <dbReference type="SAM" id="MobiDB-lite"/>
    </source>
</evidence>
<evidence type="ECO:0000259" key="10">
    <source>
        <dbReference type="PROSITE" id="PS00300"/>
    </source>
</evidence>
<keyword evidence="2 8" id="KW-0963">Cytoplasm</keyword>
<evidence type="ECO:0000256" key="8">
    <source>
        <dbReference type="HAMAP-Rule" id="MF_00920"/>
    </source>
</evidence>
<keyword evidence="6 8" id="KW-0472">Membrane</keyword>
<comment type="subcellular location">
    <subcellularLocation>
        <location evidence="8">Cell membrane</location>
        <topology evidence="8">Peripheral membrane protein</topology>
        <orientation evidence="8">Cytoplasmic side</orientation>
    </subcellularLocation>
    <subcellularLocation>
        <location evidence="8">Cytoplasm</location>
    </subcellularLocation>
</comment>
<dbReference type="AlphaFoldDB" id="A0A498H2H7"/>
<keyword evidence="5 8" id="KW-0342">GTP-binding</keyword>
<feature type="binding site" evidence="8">
    <location>
        <begin position="272"/>
        <end position="276"/>
    </location>
    <ligand>
        <name>GTP</name>
        <dbReference type="ChEBI" id="CHEBI:37565"/>
    </ligand>
</feature>
<evidence type="ECO:0000256" key="2">
    <source>
        <dbReference type="ARBA" id="ARBA00022490"/>
    </source>
</evidence>
<dbReference type="Proteomes" id="UP000290932">
    <property type="component" value="Unassembled WGS sequence"/>
</dbReference>
<dbReference type="InterPro" id="IPR036225">
    <property type="entry name" value="SRP/SRP_N"/>
</dbReference>
<evidence type="ECO:0000256" key="4">
    <source>
        <dbReference type="ARBA" id="ARBA00022801"/>
    </source>
</evidence>
<dbReference type="OrthoDB" id="372188at2157"/>
<dbReference type="InterPro" id="IPR042101">
    <property type="entry name" value="SRP54_N_sf"/>
</dbReference>
<keyword evidence="11" id="KW-0132">Cell division</keyword>
<evidence type="ECO:0000313" key="11">
    <source>
        <dbReference type="EMBL" id="RXE57259.1"/>
    </source>
</evidence>
<dbReference type="Gene3D" id="1.20.120.140">
    <property type="entry name" value="Signal recognition particle SRP54, nucleotide-binding domain"/>
    <property type="match status" value="1"/>
</dbReference>
<keyword evidence="1 8" id="KW-1003">Cell membrane</keyword>
<feature type="region of interest" description="Disordered" evidence="9">
    <location>
        <begin position="22"/>
        <end position="85"/>
    </location>
</feature>
<proteinExistence type="inferred from homology"/>
<comment type="catalytic activity">
    <reaction evidence="8">
        <text>GTP + H2O = GDP + phosphate + H(+)</text>
        <dbReference type="Rhea" id="RHEA:19669"/>
        <dbReference type="ChEBI" id="CHEBI:15377"/>
        <dbReference type="ChEBI" id="CHEBI:15378"/>
        <dbReference type="ChEBI" id="CHEBI:37565"/>
        <dbReference type="ChEBI" id="CHEBI:43474"/>
        <dbReference type="ChEBI" id="CHEBI:58189"/>
        <dbReference type="EC" id="3.6.5.4"/>
    </reaction>
</comment>
<feature type="binding site" evidence="8">
    <location>
        <begin position="190"/>
        <end position="197"/>
    </location>
    <ligand>
        <name>GTP</name>
        <dbReference type="ChEBI" id="CHEBI:37565"/>
    </ligand>
</feature>
<keyword evidence="3 8" id="KW-0547">Nucleotide-binding</keyword>
<evidence type="ECO:0000313" key="12">
    <source>
        <dbReference type="Proteomes" id="UP000290932"/>
    </source>
</evidence>
<dbReference type="HAMAP" id="MF_00920">
    <property type="entry name" value="FtsY"/>
    <property type="match status" value="1"/>
</dbReference>
<dbReference type="EMBL" id="LHQS01000001">
    <property type="protein sequence ID" value="RXE57259.1"/>
    <property type="molecule type" value="Genomic_DNA"/>
</dbReference>
<feature type="domain" description="SRP54-type proteins GTP-binding" evidence="10">
    <location>
        <begin position="351"/>
        <end position="364"/>
    </location>
</feature>
<dbReference type="GO" id="GO:0051301">
    <property type="term" value="P:cell division"/>
    <property type="evidence" value="ECO:0007669"/>
    <property type="project" value="UniProtKB-KW"/>
</dbReference>
<comment type="similarity">
    <text evidence="8">Belongs to the GTP-binding SRP family. FtsY subfamily.</text>
</comment>
<evidence type="ECO:0000256" key="6">
    <source>
        <dbReference type="ARBA" id="ARBA00023136"/>
    </source>
</evidence>
<evidence type="ECO:0000256" key="3">
    <source>
        <dbReference type="ARBA" id="ARBA00022741"/>
    </source>
</evidence>
<dbReference type="InterPro" id="IPR000897">
    <property type="entry name" value="SRP54_GTPase_dom"/>
</dbReference>